<dbReference type="InterPro" id="IPR020556">
    <property type="entry name" value="Amidase_CS"/>
</dbReference>
<evidence type="ECO:0000313" key="2">
    <source>
        <dbReference type="EMBL" id="MFC0471120.1"/>
    </source>
</evidence>
<name>A0ABV6KCT7_9BACI</name>
<dbReference type="Proteomes" id="UP001589838">
    <property type="component" value="Unassembled WGS sequence"/>
</dbReference>
<reference evidence="2 3" key="1">
    <citation type="submission" date="2024-09" db="EMBL/GenBank/DDBJ databases">
        <authorList>
            <person name="Sun Q."/>
            <person name="Mori K."/>
        </authorList>
    </citation>
    <scope>NUCLEOTIDE SEQUENCE [LARGE SCALE GENOMIC DNA]</scope>
    <source>
        <strain evidence="2 3">NCAIM B.02610</strain>
    </source>
</reference>
<dbReference type="SUPFAM" id="SSF75304">
    <property type="entry name" value="Amidase signature (AS) enzymes"/>
    <property type="match status" value="1"/>
</dbReference>
<dbReference type="EC" id="3.5.1.4" evidence="2"/>
<sequence>MKDRYNAFINEDIIVKPLKSGDLLGLTFAVKDVFHIKGVTASAGNPDWLRTHEPAQQNALAIDRLLQAGASLQGTTITDELMYSLNGENFHYGTPVNPKAFSHIPGGSSSGSAVSVSAELVDFSLGTDTGGSVRIPSAYCGVYGIRPTHGLVPIEGVIPLAESFDTVGWMTRDAKSLLVVGNELIDGTSPTLIEKPFTNFLFGTDAWELADEKSREVLSLFADRLEQSSKSKWVTIAQGGLQRWANCFRTLQGLEIWKTHGEWISEVQPSFGPDIAARFVWASTLKDEDRPSEQRFREDIRTRMIEMLGDDGVLIIPTTPGGAPLRNLSGEEIEKRRAQTMQLSCIAGLAGLPQVTVPVTGYDGMPIALSFIAGPNQDVRLLQWVNEQADYLFK</sequence>
<dbReference type="InterPro" id="IPR023631">
    <property type="entry name" value="Amidase_dom"/>
</dbReference>
<dbReference type="PANTHER" id="PTHR46310">
    <property type="entry name" value="AMIDASE 1"/>
    <property type="match status" value="1"/>
</dbReference>
<accession>A0ABV6KCT7</accession>
<dbReference type="GO" id="GO:0004040">
    <property type="term" value="F:amidase activity"/>
    <property type="evidence" value="ECO:0007669"/>
    <property type="project" value="UniProtKB-EC"/>
</dbReference>
<proteinExistence type="predicted"/>
<feature type="domain" description="Amidase" evidence="1">
    <location>
        <begin position="283"/>
        <end position="382"/>
    </location>
</feature>
<feature type="domain" description="Amidase" evidence="1">
    <location>
        <begin position="20"/>
        <end position="180"/>
    </location>
</feature>
<organism evidence="2 3">
    <name type="scientific">Halalkalibacter kiskunsagensis</name>
    <dbReference type="NCBI Taxonomy" id="1548599"/>
    <lineage>
        <taxon>Bacteria</taxon>
        <taxon>Bacillati</taxon>
        <taxon>Bacillota</taxon>
        <taxon>Bacilli</taxon>
        <taxon>Bacillales</taxon>
        <taxon>Bacillaceae</taxon>
        <taxon>Halalkalibacter</taxon>
    </lineage>
</organism>
<keyword evidence="3" id="KW-1185">Reference proteome</keyword>
<dbReference type="Gene3D" id="3.90.1300.10">
    <property type="entry name" value="Amidase signature (AS) domain"/>
    <property type="match status" value="1"/>
</dbReference>
<dbReference type="RefSeq" id="WP_335958718.1">
    <property type="nucleotide sequence ID" value="NZ_JAXBLX010000002.1"/>
</dbReference>
<gene>
    <name evidence="2" type="ORF">ACFFHM_11655</name>
</gene>
<evidence type="ECO:0000259" key="1">
    <source>
        <dbReference type="Pfam" id="PF01425"/>
    </source>
</evidence>
<dbReference type="NCBIfam" id="NF006169">
    <property type="entry name" value="PRK08310.1"/>
    <property type="match status" value="1"/>
</dbReference>
<dbReference type="EMBL" id="JBHLUX010000030">
    <property type="protein sequence ID" value="MFC0471120.1"/>
    <property type="molecule type" value="Genomic_DNA"/>
</dbReference>
<keyword evidence="2" id="KW-0378">Hydrolase</keyword>
<evidence type="ECO:0000313" key="3">
    <source>
        <dbReference type="Proteomes" id="UP001589838"/>
    </source>
</evidence>
<dbReference type="PROSITE" id="PS00571">
    <property type="entry name" value="AMIDASES"/>
    <property type="match status" value="1"/>
</dbReference>
<dbReference type="InterPro" id="IPR036928">
    <property type="entry name" value="AS_sf"/>
</dbReference>
<dbReference type="PANTHER" id="PTHR46310:SF7">
    <property type="entry name" value="AMIDASE 1"/>
    <property type="match status" value="1"/>
</dbReference>
<protein>
    <submittedName>
        <fullName evidence="2">Amidase</fullName>
        <ecNumber evidence="2">3.5.1.4</ecNumber>
    </submittedName>
</protein>
<comment type="caution">
    <text evidence="2">The sequence shown here is derived from an EMBL/GenBank/DDBJ whole genome shotgun (WGS) entry which is preliminary data.</text>
</comment>
<dbReference type="Pfam" id="PF01425">
    <property type="entry name" value="Amidase"/>
    <property type="match status" value="2"/>
</dbReference>